<dbReference type="Proteomes" id="UP000465112">
    <property type="component" value="Chromosome 10"/>
</dbReference>
<name>A0A6A5EZB8_PERFL</name>
<keyword evidence="2" id="KW-1185">Reference proteome</keyword>
<evidence type="ECO:0000313" key="1">
    <source>
        <dbReference type="EMBL" id="KAF1384388.1"/>
    </source>
</evidence>
<gene>
    <name evidence="1" type="ORF">PFLUV_G00119620</name>
</gene>
<proteinExistence type="predicted"/>
<evidence type="ECO:0008006" key="3">
    <source>
        <dbReference type="Google" id="ProtNLM"/>
    </source>
</evidence>
<dbReference type="SUPFAM" id="SSF54001">
    <property type="entry name" value="Cysteine proteinases"/>
    <property type="match status" value="1"/>
</dbReference>
<dbReference type="Gene3D" id="3.40.395.10">
    <property type="entry name" value="Adenoviral Proteinase, Chain A"/>
    <property type="match status" value="1"/>
</dbReference>
<dbReference type="InterPro" id="IPR038765">
    <property type="entry name" value="Papain-like_cys_pep_sf"/>
</dbReference>
<reference evidence="1 2" key="1">
    <citation type="submission" date="2019-06" db="EMBL/GenBank/DDBJ databases">
        <title>A chromosome-scale genome assembly of the European perch, Perca fluviatilis.</title>
        <authorList>
            <person name="Roques C."/>
            <person name="Zahm M."/>
            <person name="Cabau C."/>
            <person name="Klopp C."/>
            <person name="Bouchez O."/>
            <person name="Donnadieu C."/>
            <person name="Kuhl H."/>
            <person name="Gislard M."/>
            <person name="Guendouz S."/>
            <person name="Journot L."/>
            <person name="Haffray P."/>
            <person name="Bestin A."/>
            <person name="Morvezen R."/>
            <person name="Feron R."/>
            <person name="Wen M."/>
            <person name="Jouanno E."/>
            <person name="Herpin A."/>
            <person name="Schartl M."/>
            <person name="Postlethwait J."/>
            <person name="Schaerlinger B."/>
            <person name="Chardard D."/>
            <person name="Lecocq T."/>
            <person name="Poncet C."/>
            <person name="Jaffrelo L."/>
            <person name="Lampietro C."/>
            <person name="Guiguen Y."/>
        </authorList>
    </citation>
    <scope>NUCLEOTIDE SEQUENCE [LARGE SCALE GENOMIC DNA]</scope>
    <source>
        <tissue evidence="1">Blood</tissue>
    </source>
</reference>
<comment type="caution">
    <text evidence="1">The sequence shown here is derived from an EMBL/GenBank/DDBJ whole genome shotgun (WGS) entry which is preliminary data.</text>
</comment>
<dbReference type="EMBL" id="VHII01000010">
    <property type="protein sequence ID" value="KAF1384388.1"/>
    <property type="molecule type" value="Genomic_DNA"/>
</dbReference>
<sequence length="200" mass="22136">MFLQQVIDSFLFLLCKYADIEQRRVIYMNSLGESKAKEQDILNNWSLNSSFATAWGCDGPWETVNVQHPMQTDGHSCGVHVILYAQALLHGEAVERGIVEDFGLEMSEIRAELCHDLFKSLGEKISAHVFRSLIGGRRANLPPIVLQQPPQKKTKTSIFSCLSEGEAVDLADGFAGSLAHNVHSSDICQGVTKDMADKTK</sequence>
<organism evidence="1 2">
    <name type="scientific">Perca fluviatilis</name>
    <name type="common">European perch</name>
    <dbReference type="NCBI Taxonomy" id="8168"/>
    <lineage>
        <taxon>Eukaryota</taxon>
        <taxon>Metazoa</taxon>
        <taxon>Chordata</taxon>
        <taxon>Craniata</taxon>
        <taxon>Vertebrata</taxon>
        <taxon>Euteleostomi</taxon>
        <taxon>Actinopterygii</taxon>
        <taxon>Neopterygii</taxon>
        <taxon>Teleostei</taxon>
        <taxon>Neoteleostei</taxon>
        <taxon>Acanthomorphata</taxon>
        <taxon>Eupercaria</taxon>
        <taxon>Perciformes</taxon>
        <taxon>Percoidei</taxon>
        <taxon>Percidae</taxon>
        <taxon>Percinae</taxon>
        <taxon>Perca</taxon>
    </lineage>
</organism>
<accession>A0A6A5EZB8</accession>
<evidence type="ECO:0000313" key="2">
    <source>
        <dbReference type="Proteomes" id="UP000465112"/>
    </source>
</evidence>
<dbReference type="AlphaFoldDB" id="A0A6A5EZB8"/>
<protein>
    <recommendedName>
        <fullName evidence="3">Ubiquitin-like protease family profile domain-containing protein</fullName>
    </recommendedName>
</protein>